<dbReference type="Pfam" id="PF12802">
    <property type="entry name" value="MarR_2"/>
    <property type="match status" value="1"/>
</dbReference>
<evidence type="ECO:0000259" key="1">
    <source>
        <dbReference type="PROSITE" id="PS50995"/>
    </source>
</evidence>
<dbReference type="CDD" id="cd00090">
    <property type="entry name" value="HTH_ARSR"/>
    <property type="match status" value="1"/>
</dbReference>
<dbReference type="InterPro" id="IPR036390">
    <property type="entry name" value="WH_DNA-bd_sf"/>
</dbReference>
<evidence type="ECO:0000313" key="3">
    <source>
        <dbReference type="Proteomes" id="UP001595690"/>
    </source>
</evidence>
<feature type="domain" description="HTH marR-type" evidence="1">
    <location>
        <begin position="11"/>
        <end position="147"/>
    </location>
</feature>
<dbReference type="Proteomes" id="UP001595690">
    <property type="component" value="Unassembled WGS sequence"/>
</dbReference>
<organism evidence="2 3">
    <name type="scientific">Lentzea rhizosphaerae</name>
    <dbReference type="NCBI Taxonomy" id="2041025"/>
    <lineage>
        <taxon>Bacteria</taxon>
        <taxon>Bacillati</taxon>
        <taxon>Actinomycetota</taxon>
        <taxon>Actinomycetes</taxon>
        <taxon>Pseudonocardiales</taxon>
        <taxon>Pseudonocardiaceae</taxon>
        <taxon>Lentzea</taxon>
    </lineage>
</organism>
<dbReference type="InterPro" id="IPR036388">
    <property type="entry name" value="WH-like_DNA-bd_sf"/>
</dbReference>
<dbReference type="SMART" id="SM00347">
    <property type="entry name" value="HTH_MARR"/>
    <property type="match status" value="1"/>
</dbReference>
<gene>
    <name evidence="2" type="ORF">ACFOWZ_09480</name>
</gene>
<dbReference type="InterPro" id="IPR039422">
    <property type="entry name" value="MarR/SlyA-like"/>
</dbReference>
<comment type="caution">
    <text evidence="2">The sequence shown here is derived from an EMBL/GenBank/DDBJ whole genome shotgun (WGS) entry which is preliminary data.</text>
</comment>
<dbReference type="EMBL" id="JBHRZI010000011">
    <property type="protein sequence ID" value="MFC3891708.1"/>
    <property type="molecule type" value="Genomic_DNA"/>
</dbReference>
<name>A0ABV8BN82_9PSEU</name>
<dbReference type="PRINTS" id="PR00598">
    <property type="entry name" value="HTHMARR"/>
</dbReference>
<dbReference type="RefSeq" id="WP_382371197.1">
    <property type="nucleotide sequence ID" value="NZ_JBHRZI010000011.1"/>
</dbReference>
<evidence type="ECO:0000313" key="2">
    <source>
        <dbReference type="EMBL" id="MFC3891708.1"/>
    </source>
</evidence>
<proteinExistence type="predicted"/>
<dbReference type="PANTHER" id="PTHR33164:SF99">
    <property type="entry name" value="MARR FAMILY REGULATORY PROTEIN"/>
    <property type="match status" value="1"/>
</dbReference>
<dbReference type="SUPFAM" id="SSF46785">
    <property type="entry name" value="Winged helix' DNA-binding domain"/>
    <property type="match status" value="1"/>
</dbReference>
<dbReference type="InterPro" id="IPR011991">
    <property type="entry name" value="ArsR-like_HTH"/>
</dbReference>
<sequence>MENARWLSEEEGNAWHHFVQAYHLLERQIEQQLQRDAGLSHAQYNVLVVLSEQPGNRLRMTELARRIVVSKSSLTYQIGKLEKAGLVRRERHESDERGILAVLTDAGKELLQATAPGHVTTVREYLIDLFTPEQLAQLGSFMKVVHEKADDQHHG</sequence>
<dbReference type="InterPro" id="IPR000835">
    <property type="entry name" value="HTH_MarR-typ"/>
</dbReference>
<dbReference type="PANTHER" id="PTHR33164">
    <property type="entry name" value="TRANSCRIPTIONAL REGULATOR, MARR FAMILY"/>
    <property type="match status" value="1"/>
</dbReference>
<dbReference type="PROSITE" id="PS50995">
    <property type="entry name" value="HTH_MARR_2"/>
    <property type="match status" value="1"/>
</dbReference>
<protein>
    <submittedName>
        <fullName evidence="2">MarR family winged helix-turn-helix transcriptional regulator</fullName>
    </submittedName>
</protein>
<reference evidence="3" key="1">
    <citation type="journal article" date="2019" name="Int. J. Syst. Evol. Microbiol.">
        <title>The Global Catalogue of Microorganisms (GCM) 10K type strain sequencing project: providing services to taxonomists for standard genome sequencing and annotation.</title>
        <authorList>
            <consortium name="The Broad Institute Genomics Platform"/>
            <consortium name="The Broad Institute Genome Sequencing Center for Infectious Disease"/>
            <person name="Wu L."/>
            <person name="Ma J."/>
        </authorList>
    </citation>
    <scope>NUCLEOTIDE SEQUENCE [LARGE SCALE GENOMIC DNA]</scope>
    <source>
        <strain evidence="3">CGMCC 4.7405</strain>
    </source>
</reference>
<keyword evidence="3" id="KW-1185">Reference proteome</keyword>
<accession>A0ABV8BN82</accession>
<dbReference type="Gene3D" id="1.10.10.10">
    <property type="entry name" value="Winged helix-like DNA-binding domain superfamily/Winged helix DNA-binding domain"/>
    <property type="match status" value="1"/>
</dbReference>